<evidence type="ECO:0000313" key="2">
    <source>
        <dbReference type="Proteomes" id="UP000276133"/>
    </source>
</evidence>
<evidence type="ECO:0000313" key="1">
    <source>
        <dbReference type="EMBL" id="RMZ95148.1"/>
    </source>
</evidence>
<dbReference type="AlphaFoldDB" id="A0A3M7P7U8"/>
<gene>
    <name evidence="1" type="ORF">BpHYR1_002154</name>
</gene>
<keyword evidence="2" id="KW-1185">Reference proteome</keyword>
<proteinExistence type="predicted"/>
<dbReference type="Proteomes" id="UP000276133">
    <property type="component" value="Unassembled WGS sequence"/>
</dbReference>
<dbReference type="EMBL" id="REGN01012559">
    <property type="protein sequence ID" value="RMZ95148.1"/>
    <property type="molecule type" value="Genomic_DNA"/>
</dbReference>
<reference evidence="1 2" key="1">
    <citation type="journal article" date="2018" name="Sci. Rep.">
        <title>Genomic signatures of local adaptation to the degree of environmental predictability in rotifers.</title>
        <authorList>
            <person name="Franch-Gras L."/>
            <person name="Hahn C."/>
            <person name="Garcia-Roger E.M."/>
            <person name="Carmona M.J."/>
            <person name="Serra M."/>
            <person name="Gomez A."/>
        </authorList>
    </citation>
    <scope>NUCLEOTIDE SEQUENCE [LARGE SCALE GENOMIC DNA]</scope>
    <source>
        <strain evidence="1">HYR1</strain>
    </source>
</reference>
<name>A0A3M7P7U8_BRAPC</name>
<protein>
    <submittedName>
        <fullName evidence="1">Uncharacterized protein</fullName>
    </submittedName>
</protein>
<comment type="caution">
    <text evidence="1">The sequence shown here is derived from an EMBL/GenBank/DDBJ whole genome shotgun (WGS) entry which is preliminary data.</text>
</comment>
<sequence>MYIVWSKTALECECLCEELTILERIFERRFVQSSQTIYNSVPFFVHKTYVVIKLELPVLTGEGKNFFKT</sequence>
<organism evidence="1 2">
    <name type="scientific">Brachionus plicatilis</name>
    <name type="common">Marine rotifer</name>
    <name type="synonym">Brachionus muelleri</name>
    <dbReference type="NCBI Taxonomy" id="10195"/>
    <lineage>
        <taxon>Eukaryota</taxon>
        <taxon>Metazoa</taxon>
        <taxon>Spiralia</taxon>
        <taxon>Gnathifera</taxon>
        <taxon>Rotifera</taxon>
        <taxon>Eurotatoria</taxon>
        <taxon>Monogononta</taxon>
        <taxon>Pseudotrocha</taxon>
        <taxon>Ploima</taxon>
        <taxon>Brachionidae</taxon>
        <taxon>Brachionus</taxon>
    </lineage>
</organism>
<accession>A0A3M7P7U8</accession>